<dbReference type="OrthoDB" id="1607513at2759"/>
<dbReference type="InterPro" id="IPR012337">
    <property type="entry name" value="RNaseH-like_sf"/>
</dbReference>
<dbReference type="STRING" id="151549.A0A4C1T5P1"/>
<protein>
    <submittedName>
        <fullName evidence="7">Zinc finger BED domain-containing protein 6</fullName>
    </submittedName>
</protein>
<dbReference type="InterPro" id="IPR052035">
    <property type="entry name" value="ZnF_BED_domain_contain"/>
</dbReference>
<feature type="region of interest" description="Disordered" evidence="6">
    <location>
        <begin position="152"/>
        <end position="176"/>
    </location>
</feature>
<organism evidence="7 8">
    <name type="scientific">Eumeta variegata</name>
    <name type="common">Bagworm moth</name>
    <name type="synonym">Eumeta japonica</name>
    <dbReference type="NCBI Taxonomy" id="151549"/>
    <lineage>
        <taxon>Eukaryota</taxon>
        <taxon>Metazoa</taxon>
        <taxon>Ecdysozoa</taxon>
        <taxon>Arthropoda</taxon>
        <taxon>Hexapoda</taxon>
        <taxon>Insecta</taxon>
        <taxon>Pterygota</taxon>
        <taxon>Neoptera</taxon>
        <taxon>Endopterygota</taxon>
        <taxon>Lepidoptera</taxon>
        <taxon>Glossata</taxon>
        <taxon>Ditrysia</taxon>
        <taxon>Tineoidea</taxon>
        <taxon>Psychidae</taxon>
        <taxon>Oiketicinae</taxon>
        <taxon>Eumeta</taxon>
    </lineage>
</organism>
<evidence type="ECO:0000256" key="3">
    <source>
        <dbReference type="ARBA" id="ARBA00022771"/>
    </source>
</evidence>
<comment type="subcellular location">
    <subcellularLocation>
        <location evidence="1">Nucleus</location>
    </subcellularLocation>
</comment>
<dbReference type="PANTHER" id="PTHR46481">
    <property type="entry name" value="ZINC FINGER BED DOMAIN-CONTAINING PROTEIN 4"/>
    <property type="match status" value="1"/>
</dbReference>
<dbReference type="AlphaFoldDB" id="A0A4C1T5P1"/>
<accession>A0A4C1T5P1</accession>
<evidence type="ECO:0000256" key="1">
    <source>
        <dbReference type="ARBA" id="ARBA00004123"/>
    </source>
</evidence>
<gene>
    <name evidence="7" type="primary">Zbed6</name>
    <name evidence="7" type="ORF">EVAR_76536_1</name>
</gene>
<proteinExistence type="predicted"/>
<evidence type="ECO:0000256" key="4">
    <source>
        <dbReference type="ARBA" id="ARBA00022833"/>
    </source>
</evidence>
<dbReference type="GO" id="GO:0005634">
    <property type="term" value="C:nucleus"/>
    <property type="evidence" value="ECO:0007669"/>
    <property type="project" value="UniProtKB-SubCell"/>
</dbReference>
<comment type="caution">
    <text evidence="7">The sequence shown here is derived from an EMBL/GenBank/DDBJ whole genome shotgun (WGS) entry which is preliminary data.</text>
</comment>
<name>A0A4C1T5P1_EUMVA</name>
<dbReference type="PANTHER" id="PTHR46481:SF10">
    <property type="entry name" value="ZINC FINGER BED DOMAIN-CONTAINING PROTEIN 39"/>
    <property type="match status" value="1"/>
</dbReference>
<keyword evidence="5" id="KW-0539">Nucleus</keyword>
<evidence type="ECO:0000313" key="8">
    <source>
        <dbReference type="Proteomes" id="UP000299102"/>
    </source>
</evidence>
<evidence type="ECO:0000256" key="5">
    <source>
        <dbReference type="ARBA" id="ARBA00023242"/>
    </source>
</evidence>
<dbReference type="SUPFAM" id="SSF53098">
    <property type="entry name" value="Ribonuclease H-like"/>
    <property type="match status" value="1"/>
</dbReference>
<evidence type="ECO:0000256" key="2">
    <source>
        <dbReference type="ARBA" id="ARBA00022723"/>
    </source>
</evidence>
<dbReference type="GO" id="GO:0008270">
    <property type="term" value="F:zinc ion binding"/>
    <property type="evidence" value="ECO:0007669"/>
    <property type="project" value="UniProtKB-KW"/>
</dbReference>
<sequence length="249" mass="27779">MEIWKISNKVTAIVSDNVNNIVAAVQSGGWRHIGCFAHTLNLVVQEMQKQMNLPVLKLKQDVVTRWNSTYDMLNRVVSRKDAVIATLALVRHELALNTTEWQVVEEAIPILKSFYEVTTEISTEKQRFRDVNKYERAVSGLKKKVGLSSRINVRTENSESRSTAQPRPEAVGEPSNSSASIWQKFDEEVSALVPCNPVAAGIVELDKYIQEPLLAQAYCVTLKRYYYSSVIASARVSPALAAGETLKPA</sequence>
<evidence type="ECO:0000256" key="6">
    <source>
        <dbReference type="SAM" id="MobiDB-lite"/>
    </source>
</evidence>
<dbReference type="EMBL" id="BGZK01000036">
    <property type="protein sequence ID" value="GBP09516.1"/>
    <property type="molecule type" value="Genomic_DNA"/>
</dbReference>
<dbReference type="Proteomes" id="UP000299102">
    <property type="component" value="Unassembled WGS sequence"/>
</dbReference>
<keyword evidence="3" id="KW-0863">Zinc-finger</keyword>
<feature type="compositionally biased region" description="Polar residues" evidence="6">
    <location>
        <begin position="152"/>
        <end position="165"/>
    </location>
</feature>
<evidence type="ECO:0000313" key="7">
    <source>
        <dbReference type="EMBL" id="GBP09516.1"/>
    </source>
</evidence>
<keyword evidence="2" id="KW-0479">Metal-binding</keyword>
<keyword evidence="4" id="KW-0862">Zinc</keyword>
<reference evidence="7 8" key="1">
    <citation type="journal article" date="2019" name="Commun. Biol.">
        <title>The bagworm genome reveals a unique fibroin gene that provides high tensile strength.</title>
        <authorList>
            <person name="Kono N."/>
            <person name="Nakamura H."/>
            <person name="Ohtoshi R."/>
            <person name="Tomita M."/>
            <person name="Numata K."/>
            <person name="Arakawa K."/>
        </authorList>
    </citation>
    <scope>NUCLEOTIDE SEQUENCE [LARGE SCALE GENOMIC DNA]</scope>
</reference>
<keyword evidence="8" id="KW-1185">Reference proteome</keyword>